<feature type="non-terminal residue" evidence="1">
    <location>
        <position position="281"/>
    </location>
</feature>
<comment type="caution">
    <text evidence="1">The sequence shown here is derived from an EMBL/GenBank/DDBJ whole genome shotgun (WGS) entry which is preliminary data.</text>
</comment>
<reference evidence="1" key="1">
    <citation type="journal article" date="2014" name="Front. Microbiol.">
        <title>High frequency of phylogenetically diverse reductive dehalogenase-homologous genes in deep subseafloor sedimentary metagenomes.</title>
        <authorList>
            <person name="Kawai M."/>
            <person name="Futagami T."/>
            <person name="Toyoda A."/>
            <person name="Takaki Y."/>
            <person name="Nishi S."/>
            <person name="Hori S."/>
            <person name="Arai W."/>
            <person name="Tsubouchi T."/>
            <person name="Morono Y."/>
            <person name="Uchiyama I."/>
            <person name="Ito T."/>
            <person name="Fujiyama A."/>
            <person name="Inagaki F."/>
            <person name="Takami H."/>
        </authorList>
    </citation>
    <scope>NUCLEOTIDE SEQUENCE</scope>
    <source>
        <strain evidence="1">Expedition CK06-06</strain>
    </source>
</reference>
<gene>
    <name evidence="1" type="ORF">S01H1_26880</name>
</gene>
<sequence>LDFDALQDLADNHQQLRQMLQLGRFDLKRYPRSTIHDNLIKLSPETIEKISQIVVGEGHRFYPNAVSKVRADTFLVQKNVHYPTDANLLFDGIRKTIELSVKLAENHGITGWRQHDYLMRKIKRTKRQIEKVARSKQKDKDAKLKKLYKELLDQINNIVERSLNTLSTFYAIKNLSNEPVSVFWAGVISELQYFIAGTEYMYNLANRRVLQGQKIPNPEKVFSLFEPDTELINRGKVPHPIEFGHRVLVMQDSAGFIVHSQVLGIGVTDEKVLVDVMKKLQ</sequence>
<dbReference type="EMBL" id="BARS01016323">
    <property type="protein sequence ID" value="GAF86509.1"/>
    <property type="molecule type" value="Genomic_DNA"/>
</dbReference>
<proteinExistence type="predicted"/>
<organism evidence="1">
    <name type="scientific">marine sediment metagenome</name>
    <dbReference type="NCBI Taxonomy" id="412755"/>
    <lineage>
        <taxon>unclassified sequences</taxon>
        <taxon>metagenomes</taxon>
        <taxon>ecological metagenomes</taxon>
    </lineage>
</organism>
<evidence type="ECO:0000313" key="1">
    <source>
        <dbReference type="EMBL" id="GAF86509.1"/>
    </source>
</evidence>
<feature type="non-terminal residue" evidence="1">
    <location>
        <position position="1"/>
    </location>
</feature>
<protein>
    <submittedName>
        <fullName evidence="1">Uncharacterized protein</fullName>
    </submittedName>
</protein>
<name>X0SZY4_9ZZZZ</name>
<dbReference type="AlphaFoldDB" id="X0SZY4"/>
<accession>X0SZY4</accession>